<dbReference type="InterPro" id="IPR007110">
    <property type="entry name" value="Ig-like_dom"/>
</dbReference>
<reference evidence="3" key="1">
    <citation type="submission" date="2025-08" db="UniProtKB">
        <authorList>
            <consortium name="RefSeq"/>
        </authorList>
    </citation>
    <scope>IDENTIFICATION</scope>
    <source>
        <tissue evidence="3">Muscle</tissue>
    </source>
</reference>
<evidence type="ECO:0000313" key="3">
    <source>
        <dbReference type="RefSeq" id="XP_022238856.1"/>
    </source>
</evidence>
<dbReference type="Pfam" id="PF07686">
    <property type="entry name" value="V-set"/>
    <property type="match status" value="1"/>
</dbReference>
<dbReference type="GeneID" id="111085286"/>
<dbReference type="RefSeq" id="XP_022238856.1">
    <property type="nucleotide sequence ID" value="XM_022383148.1"/>
</dbReference>
<dbReference type="PANTHER" id="PTHR23278:SF19">
    <property type="entry name" value="OBSCURIN"/>
    <property type="match status" value="1"/>
</dbReference>
<accession>A0ABM1S5F1</accession>
<dbReference type="SUPFAM" id="SSF48726">
    <property type="entry name" value="Immunoglobulin"/>
    <property type="match status" value="1"/>
</dbReference>
<feature type="domain" description="Ig-like" evidence="1">
    <location>
        <begin position="25"/>
        <end position="140"/>
    </location>
</feature>
<dbReference type="SMART" id="SM00409">
    <property type="entry name" value="IG"/>
    <property type="match status" value="1"/>
</dbReference>
<evidence type="ECO:0000259" key="1">
    <source>
        <dbReference type="PROSITE" id="PS50835"/>
    </source>
</evidence>
<gene>
    <name evidence="3" type="primary">LOC111085286</name>
</gene>
<dbReference type="InterPro" id="IPR013783">
    <property type="entry name" value="Ig-like_fold"/>
</dbReference>
<dbReference type="PANTHER" id="PTHR23278">
    <property type="entry name" value="SIDESTEP PROTEIN"/>
    <property type="match status" value="1"/>
</dbReference>
<dbReference type="Proteomes" id="UP000694941">
    <property type="component" value="Unplaced"/>
</dbReference>
<keyword evidence="2" id="KW-1185">Reference proteome</keyword>
<protein>
    <submittedName>
        <fullName evidence="3">Uncharacterized protein LOC111085286</fullName>
    </submittedName>
</protein>
<dbReference type="PROSITE" id="PS50835">
    <property type="entry name" value="IG_LIKE"/>
    <property type="match status" value="1"/>
</dbReference>
<dbReference type="InterPro" id="IPR003599">
    <property type="entry name" value="Ig_sub"/>
</dbReference>
<dbReference type="InterPro" id="IPR036179">
    <property type="entry name" value="Ig-like_dom_sf"/>
</dbReference>
<organism evidence="2 3">
    <name type="scientific">Limulus polyphemus</name>
    <name type="common">Atlantic horseshoe crab</name>
    <dbReference type="NCBI Taxonomy" id="6850"/>
    <lineage>
        <taxon>Eukaryota</taxon>
        <taxon>Metazoa</taxon>
        <taxon>Ecdysozoa</taxon>
        <taxon>Arthropoda</taxon>
        <taxon>Chelicerata</taxon>
        <taxon>Merostomata</taxon>
        <taxon>Xiphosura</taxon>
        <taxon>Limulidae</taxon>
        <taxon>Limulus</taxon>
    </lineage>
</organism>
<sequence length="156" mass="17911">MMCGGSFWRKSSRKVCRKLLWIFATYVFIVNCLDGNETSSEVQAIQGYPTILPCNAAFPNKDGIALVLWFKEDSGVPFYSYDARSDSTYKTAHFSDDPLGSRAQFYLNSRPPALKIGKVKKDDEGEYECRVDYRRSRTEKWKIFLNVTGKMFLSII</sequence>
<dbReference type="InterPro" id="IPR013106">
    <property type="entry name" value="Ig_V-set"/>
</dbReference>
<name>A0ABM1S5F1_LIMPO</name>
<dbReference type="Gene3D" id="2.60.40.10">
    <property type="entry name" value="Immunoglobulins"/>
    <property type="match status" value="1"/>
</dbReference>
<evidence type="ECO:0000313" key="2">
    <source>
        <dbReference type="Proteomes" id="UP000694941"/>
    </source>
</evidence>
<proteinExistence type="predicted"/>